<evidence type="ECO:0000256" key="1">
    <source>
        <dbReference type="SAM" id="MobiDB-lite"/>
    </source>
</evidence>
<dbReference type="Gene3D" id="1.20.5.320">
    <property type="entry name" value="6-Phosphogluconate Dehydrogenase, domain 3"/>
    <property type="match status" value="1"/>
</dbReference>
<feature type="chain" id="PRO_5013308762" evidence="2">
    <location>
        <begin position="20"/>
        <end position="383"/>
    </location>
</feature>
<dbReference type="Proteomes" id="UP000219559">
    <property type="component" value="Unassembled WGS sequence"/>
</dbReference>
<keyword evidence="2" id="KW-0732">Signal</keyword>
<reference evidence="3 4" key="1">
    <citation type="submission" date="2017-04" db="EMBL/GenBank/DDBJ databases">
        <title>A new member of the family Flavobacteriaceae isolated from ascidians.</title>
        <authorList>
            <person name="Chen L."/>
        </authorList>
    </citation>
    <scope>NUCLEOTIDE SEQUENCE [LARGE SCALE GENOMIC DNA]</scope>
    <source>
        <strain evidence="3 4">HQA918</strain>
    </source>
</reference>
<comment type="caution">
    <text evidence="3">The sequence shown here is derived from an EMBL/GenBank/DDBJ whole genome shotgun (WGS) entry which is preliminary data.</text>
</comment>
<gene>
    <name evidence="3" type="ORF">B7P33_13345</name>
</gene>
<feature type="compositionally biased region" description="Pro residues" evidence="1">
    <location>
        <begin position="272"/>
        <end position="281"/>
    </location>
</feature>
<feature type="signal peptide" evidence="2">
    <location>
        <begin position="1"/>
        <end position="19"/>
    </location>
</feature>
<dbReference type="AlphaFoldDB" id="A0A2A4G2K8"/>
<dbReference type="EMBL" id="NBWU01000005">
    <property type="protein sequence ID" value="PCE63209.1"/>
    <property type="molecule type" value="Genomic_DNA"/>
</dbReference>
<feature type="region of interest" description="Disordered" evidence="1">
    <location>
        <begin position="258"/>
        <end position="285"/>
    </location>
</feature>
<proteinExistence type="predicted"/>
<organism evidence="3 4">
    <name type="scientific">Sediminicola luteus</name>
    <dbReference type="NCBI Taxonomy" id="319238"/>
    <lineage>
        <taxon>Bacteria</taxon>
        <taxon>Pseudomonadati</taxon>
        <taxon>Bacteroidota</taxon>
        <taxon>Flavobacteriia</taxon>
        <taxon>Flavobacteriales</taxon>
        <taxon>Flavobacteriaceae</taxon>
        <taxon>Sediminicola</taxon>
    </lineage>
</organism>
<name>A0A2A4G2K8_9FLAO</name>
<dbReference type="OrthoDB" id="1388061at2"/>
<sequence>MRKLIILVGLLVIPGALFAQVLINAADVSTYATASEGEMYIDENNVYYLGLTNGNLKPVGVVTQLGTADGEVLKWNQTNQSWEAQTPDIGALTVSMGTVRTADRARVVVASAANINTGASFTVTPASFDLNQTTASVSGTAITGLEGNLRFVFQPNLLSTSARTNFDAALRVNGTRVSEVAGGLYARVDTNHNETGGSFVFEYEGAIASDQFEFELIREANIGGVQLVSAGLRRSYIFIEQYSDLDVVTSVSAPTDLSIAQGPTGPTGPQGPVGPPGPPISSPTDVYHATGNVADDGDANYILGATVLRTAEGRYTVTFDTAHANGADYPVLFSMQQNIGQDDYVPAYTNVTAMGFDVEITEQDNGGTAGVYRDAGFSFYVPL</sequence>
<protein>
    <submittedName>
        <fullName evidence="3">Uncharacterized protein</fullName>
    </submittedName>
</protein>
<evidence type="ECO:0000256" key="2">
    <source>
        <dbReference type="SAM" id="SignalP"/>
    </source>
</evidence>
<accession>A0A2A4G2K8</accession>
<keyword evidence="4" id="KW-1185">Reference proteome</keyword>
<evidence type="ECO:0000313" key="4">
    <source>
        <dbReference type="Proteomes" id="UP000219559"/>
    </source>
</evidence>
<dbReference type="RefSeq" id="WP_097443160.1">
    <property type="nucleotide sequence ID" value="NZ_NBWU01000005.1"/>
</dbReference>
<evidence type="ECO:0000313" key="3">
    <source>
        <dbReference type="EMBL" id="PCE63209.1"/>
    </source>
</evidence>